<protein>
    <submittedName>
        <fullName evidence="1">Disease resistance rpp8-like protein 2</fullName>
    </submittedName>
</protein>
<evidence type="ECO:0000313" key="2">
    <source>
        <dbReference type="Proteomes" id="UP000237347"/>
    </source>
</evidence>
<dbReference type="EMBL" id="PKMF04000459">
    <property type="protein sequence ID" value="KAK7830562.1"/>
    <property type="molecule type" value="Genomic_DNA"/>
</dbReference>
<proteinExistence type="predicted"/>
<dbReference type="SUPFAM" id="SSF52047">
    <property type="entry name" value="RNI-like"/>
    <property type="match status" value="1"/>
</dbReference>
<name>A0AAW0JVJ1_QUESU</name>
<dbReference type="AlphaFoldDB" id="A0AAW0JVJ1"/>
<dbReference type="Gene3D" id="3.80.10.10">
    <property type="entry name" value="Ribonuclease Inhibitor"/>
    <property type="match status" value="1"/>
</dbReference>
<reference evidence="1 2" key="1">
    <citation type="journal article" date="2018" name="Sci. Data">
        <title>The draft genome sequence of cork oak.</title>
        <authorList>
            <person name="Ramos A.M."/>
            <person name="Usie A."/>
            <person name="Barbosa P."/>
            <person name="Barros P.M."/>
            <person name="Capote T."/>
            <person name="Chaves I."/>
            <person name="Simoes F."/>
            <person name="Abreu I."/>
            <person name="Carrasquinho I."/>
            <person name="Faro C."/>
            <person name="Guimaraes J.B."/>
            <person name="Mendonca D."/>
            <person name="Nobrega F."/>
            <person name="Rodrigues L."/>
            <person name="Saibo N.J.M."/>
            <person name="Varela M.C."/>
            <person name="Egas C."/>
            <person name="Matos J."/>
            <person name="Miguel C.M."/>
            <person name="Oliveira M.M."/>
            <person name="Ricardo C.P."/>
            <person name="Goncalves S."/>
        </authorList>
    </citation>
    <scope>NUCLEOTIDE SEQUENCE [LARGE SCALE GENOMIC DNA]</scope>
    <source>
        <strain evidence="2">cv. HL8</strain>
    </source>
</reference>
<accession>A0AAW0JVJ1</accession>
<gene>
    <name evidence="1" type="primary">RPP8L2_8</name>
    <name evidence="1" type="ORF">CFP56_028093</name>
</gene>
<keyword evidence="2" id="KW-1185">Reference proteome</keyword>
<organism evidence="1 2">
    <name type="scientific">Quercus suber</name>
    <name type="common">Cork oak</name>
    <dbReference type="NCBI Taxonomy" id="58331"/>
    <lineage>
        <taxon>Eukaryota</taxon>
        <taxon>Viridiplantae</taxon>
        <taxon>Streptophyta</taxon>
        <taxon>Embryophyta</taxon>
        <taxon>Tracheophyta</taxon>
        <taxon>Spermatophyta</taxon>
        <taxon>Magnoliopsida</taxon>
        <taxon>eudicotyledons</taxon>
        <taxon>Gunneridae</taxon>
        <taxon>Pentapetalae</taxon>
        <taxon>rosids</taxon>
        <taxon>fabids</taxon>
        <taxon>Fagales</taxon>
        <taxon>Fagaceae</taxon>
        <taxon>Quercus</taxon>
    </lineage>
</organism>
<evidence type="ECO:0000313" key="1">
    <source>
        <dbReference type="EMBL" id="KAK7830562.1"/>
    </source>
</evidence>
<dbReference type="Proteomes" id="UP000237347">
    <property type="component" value="Unassembled WGS sequence"/>
</dbReference>
<dbReference type="InterPro" id="IPR032675">
    <property type="entry name" value="LRR_dom_sf"/>
</dbReference>
<sequence length="104" mass="12199">MPELEKLSKLKSLYFFSGSYTGKTMVCSMGGFAQLEVLKFWMLHELEEWIVEEQAMRRLKKLEIRSCKNLKVSTGLKHLKTIRELKVKDMPVEFTKAINEIIPF</sequence>
<comment type="caution">
    <text evidence="1">The sequence shown here is derived from an EMBL/GenBank/DDBJ whole genome shotgun (WGS) entry which is preliminary data.</text>
</comment>